<dbReference type="Proteomes" id="UP000244193">
    <property type="component" value="Chromosome"/>
</dbReference>
<dbReference type="AlphaFoldDB" id="A0A2S0RIK0"/>
<dbReference type="RefSeq" id="WP_108372646.1">
    <property type="nucleotide sequence ID" value="NZ_CP028811.1"/>
</dbReference>
<gene>
    <name evidence="1" type="ORF">HYN48_13675</name>
</gene>
<sequence>MQINVTGEYNEKLKIRLSQGIWNNTLYTLFENSKAVKVVFPNDPGLFRLSIYYNSENFYVENLLYISNPNLDVLSFHFYKENVRVFCRIESMLVVELNKEILLNPLSENFKELKGIIENFDADNCASL</sequence>
<name>A0A2S0RIK0_9FLAO</name>
<dbReference type="KEGG" id="fmg:HYN48_13675"/>
<reference evidence="1 2" key="1">
    <citation type="submission" date="2018-04" db="EMBL/GenBank/DDBJ databases">
        <title>Genome sequencing of Flavobacterium sp. HYN0048.</title>
        <authorList>
            <person name="Yi H."/>
            <person name="Baek C."/>
        </authorList>
    </citation>
    <scope>NUCLEOTIDE SEQUENCE [LARGE SCALE GENOMIC DNA]</scope>
    <source>
        <strain evidence="1 2">HYN0048</strain>
    </source>
</reference>
<proteinExistence type="predicted"/>
<organism evidence="1 2">
    <name type="scientific">Flavobacterium magnum</name>
    <dbReference type="NCBI Taxonomy" id="2162713"/>
    <lineage>
        <taxon>Bacteria</taxon>
        <taxon>Pseudomonadati</taxon>
        <taxon>Bacteroidota</taxon>
        <taxon>Flavobacteriia</taxon>
        <taxon>Flavobacteriales</taxon>
        <taxon>Flavobacteriaceae</taxon>
        <taxon>Flavobacterium</taxon>
    </lineage>
</organism>
<accession>A0A2S0RIK0</accession>
<evidence type="ECO:0000313" key="1">
    <source>
        <dbReference type="EMBL" id="AWA31048.1"/>
    </source>
</evidence>
<dbReference type="OrthoDB" id="1352202at2"/>
<protein>
    <submittedName>
        <fullName evidence="1">Uncharacterized protein</fullName>
    </submittedName>
</protein>
<evidence type="ECO:0000313" key="2">
    <source>
        <dbReference type="Proteomes" id="UP000244193"/>
    </source>
</evidence>
<keyword evidence="2" id="KW-1185">Reference proteome</keyword>
<dbReference type="EMBL" id="CP028811">
    <property type="protein sequence ID" value="AWA31048.1"/>
    <property type="molecule type" value="Genomic_DNA"/>
</dbReference>